<dbReference type="SMART" id="SM00448">
    <property type="entry name" value="REC"/>
    <property type="match status" value="1"/>
</dbReference>
<dbReference type="SUPFAM" id="SSF52172">
    <property type="entry name" value="CheY-like"/>
    <property type="match status" value="1"/>
</dbReference>
<dbReference type="InterPro" id="IPR051015">
    <property type="entry name" value="EvgA-like"/>
</dbReference>
<dbReference type="GO" id="GO:0000160">
    <property type="term" value="P:phosphorelay signal transduction system"/>
    <property type="evidence" value="ECO:0007669"/>
    <property type="project" value="InterPro"/>
</dbReference>
<dbReference type="InterPro" id="IPR058245">
    <property type="entry name" value="NreC/VraR/RcsB-like_REC"/>
</dbReference>
<dbReference type="PANTHER" id="PTHR45566:SF1">
    <property type="entry name" value="HTH-TYPE TRANSCRIPTIONAL REGULATOR YHJB-RELATED"/>
    <property type="match status" value="1"/>
</dbReference>
<feature type="modified residue" description="4-aspartylphosphate" evidence="5">
    <location>
        <position position="55"/>
    </location>
</feature>
<keyword evidence="3" id="KW-0238">DNA-binding</keyword>
<evidence type="ECO:0000256" key="3">
    <source>
        <dbReference type="ARBA" id="ARBA00023125"/>
    </source>
</evidence>
<dbReference type="Proteomes" id="UP000286268">
    <property type="component" value="Chromosome"/>
</dbReference>
<dbReference type="KEGG" id="cmah:C1I91_25655"/>
<protein>
    <recommendedName>
        <fullName evidence="1">Stage 0 sporulation protein A homolog</fullName>
    </recommendedName>
</protein>
<dbReference type="PRINTS" id="PR00038">
    <property type="entry name" value="HTHLUXR"/>
</dbReference>
<dbReference type="SUPFAM" id="SSF46894">
    <property type="entry name" value="C-terminal effector domain of the bipartite response regulators"/>
    <property type="match status" value="1"/>
</dbReference>
<dbReference type="InterPro" id="IPR011006">
    <property type="entry name" value="CheY-like_superfamily"/>
</dbReference>
<dbReference type="Pfam" id="PF00196">
    <property type="entry name" value="GerE"/>
    <property type="match status" value="1"/>
</dbReference>
<evidence type="ECO:0000256" key="1">
    <source>
        <dbReference type="ARBA" id="ARBA00018672"/>
    </source>
</evidence>
<keyword evidence="2 5" id="KW-0597">Phosphoprotein</keyword>
<sequence>MRMKLLLVDKQPMIRSGLRSIISSYYPDYIIHESSSVDESLNIIKKEKPQVIILDIDLYYESGIDLMFKAKDILREAKFLVFTAAITKNDFNKCEELGVSGYVMKDALAEDVIFALNSVLRDRKYYDSQVVKTINNNKEDKLLELSDREKEVIDAVGKGLSNAQIASKLFISESTVKKYVSNILNKLGFRNRAEVICFLYNEYER</sequence>
<evidence type="ECO:0000256" key="5">
    <source>
        <dbReference type="PROSITE-ProRule" id="PRU00169"/>
    </source>
</evidence>
<dbReference type="SMART" id="SM00421">
    <property type="entry name" value="HTH_LUXR"/>
    <property type="match status" value="1"/>
</dbReference>
<feature type="domain" description="Response regulatory" evidence="7">
    <location>
        <begin position="4"/>
        <end position="120"/>
    </location>
</feature>
<comment type="function">
    <text evidence="4">May play the central regulatory role in sporulation. It may be an element of the effector pathway responsible for the activation of sporulation genes in response to nutritional stress. Spo0A may act in concert with spo0H (a sigma factor) to control the expression of some genes that are critical to the sporulation process.</text>
</comment>
<dbReference type="PROSITE" id="PS50110">
    <property type="entry name" value="RESPONSE_REGULATORY"/>
    <property type="match status" value="1"/>
</dbReference>
<feature type="domain" description="HTH luxR-type" evidence="6">
    <location>
        <begin position="138"/>
        <end position="203"/>
    </location>
</feature>
<dbReference type="InterPro" id="IPR001789">
    <property type="entry name" value="Sig_transdc_resp-reg_receiver"/>
</dbReference>
<reference evidence="8 9" key="1">
    <citation type="submission" date="2018-01" db="EMBL/GenBank/DDBJ databases">
        <title>Genome Sequencing and Assembly of Anaerobacter polyendosporus strain CT4.</title>
        <authorList>
            <person name="Tachaapaikoon C."/>
            <person name="Sutheeworapong S."/>
            <person name="Jenjaroenpun P."/>
            <person name="Wongsurawat T."/>
            <person name="Nookeaw I."/>
            <person name="Cheawchanlertfa P."/>
            <person name="Kosugi A."/>
            <person name="Cheevadhanarak S."/>
            <person name="Ratanakhanokchai K."/>
        </authorList>
    </citation>
    <scope>NUCLEOTIDE SEQUENCE [LARGE SCALE GENOMIC DNA]</scope>
    <source>
        <strain evidence="8 9">CT4</strain>
    </source>
</reference>
<dbReference type="GO" id="GO:0003677">
    <property type="term" value="F:DNA binding"/>
    <property type="evidence" value="ECO:0007669"/>
    <property type="project" value="UniProtKB-KW"/>
</dbReference>
<keyword evidence="9" id="KW-1185">Reference proteome</keyword>
<accession>A0A3R5QXT0</accession>
<organism evidence="8 9">
    <name type="scientific">Clostridium manihotivorum</name>
    <dbReference type="NCBI Taxonomy" id="2320868"/>
    <lineage>
        <taxon>Bacteria</taxon>
        <taxon>Bacillati</taxon>
        <taxon>Bacillota</taxon>
        <taxon>Clostridia</taxon>
        <taxon>Eubacteriales</taxon>
        <taxon>Clostridiaceae</taxon>
        <taxon>Clostridium</taxon>
    </lineage>
</organism>
<evidence type="ECO:0000313" key="8">
    <source>
        <dbReference type="EMBL" id="QAA34747.1"/>
    </source>
</evidence>
<evidence type="ECO:0000259" key="7">
    <source>
        <dbReference type="PROSITE" id="PS50110"/>
    </source>
</evidence>
<dbReference type="PROSITE" id="PS50043">
    <property type="entry name" value="HTH_LUXR_2"/>
    <property type="match status" value="1"/>
</dbReference>
<name>A0A3R5QXT0_9CLOT</name>
<dbReference type="InterPro" id="IPR000792">
    <property type="entry name" value="Tscrpt_reg_LuxR_C"/>
</dbReference>
<evidence type="ECO:0000313" key="9">
    <source>
        <dbReference type="Proteomes" id="UP000286268"/>
    </source>
</evidence>
<evidence type="ECO:0000259" key="6">
    <source>
        <dbReference type="PROSITE" id="PS50043"/>
    </source>
</evidence>
<dbReference type="InterPro" id="IPR016032">
    <property type="entry name" value="Sig_transdc_resp-reg_C-effctor"/>
</dbReference>
<dbReference type="OrthoDB" id="9795108at2"/>
<dbReference type="Pfam" id="PF00072">
    <property type="entry name" value="Response_reg"/>
    <property type="match status" value="1"/>
</dbReference>
<evidence type="ECO:0000256" key="2">
    <source>
        <dbReference type="ARBA" id="ARBA00022553"/>
    </source>
</evidence>
<dbReference type="GO" id="GO:0006355">
    <property type="term" value="P:regulation of DNA-templated transcription"/>
    <property type="evidence" value="ECO:0007669"/>
    <property type="project" value="InterPro"/>
</dbReference>
<proteinExistence type="predicted"/>
<dbReference type="EMBL" id="CP025746">
    <property type="protein sequence ID" value="QAA34747.1"/>
    <property type="molecule type" value="Genomic_DNA"/>
</dbReference>
<dbReference type="CDD" id="cd06170">
    <property type="entry name" value="LuxR_C_like"/>
    <property type="match status" value="1"/>
</dbReference>
<dbReference type="PANTHER" id="PTHR45566">
    <property type="entry name" value="HTH-TYPE TRANSCRIPTIONAL REGULATOR YHJB-RELATED"/>
    <property type="match status" value="1"/>
</dbReference>
<dbReference type="AlphaFoldDB" id="A0A3R5QXT0"/>
<gene>
    <name evidence="8" type="ORF">C1I91_25655</name>
</gene>
<dbReference type="Gene3D" id="3.40.50.2300">
    <property type="match status" value="1"/>
</dbReference>
<dbReference type="CDD" id="cd17535">
    <property type="entry name" value="REC_NarL-like"/>
    <property type="match status" value="1"/>
</dbReference>
<dbReference type="PROSITE" id="PS00622">
    <property type="entry name" value="HTH_LUXR_1"/>
    <property type="match status" value="1"/>
</dbReference>
<evidence type="ECO:0000256" key="4">
    <source>
        <dbReference type="ARBA" id="ARBA00024867"/>
    </source>
</evidence>